<dbReference type="GO" id="GO:0004674">
    <property type="term" value="F:protein serine/threonine kinase activity"/>
    <property type="evidence" value="ECO:0007669"/>
    <property type="project" value="UniProtKB-KW"/>
</dbReference>
<keyword evidence="3" id="KW-0418">Kinase</keyword>
<reference evidence="4" key="1">
    <citation type="submission" date="2017-09" db="EMBL/GenBank/DDBJ databases">
        <authorList>
            <person name="Varghese N."/>
            <person name="Submissions S."/>
        </authorList>
    </citation>
    <scope>NUCLEOTIDE SEQUENCE [LARGE SCALE GENOMIC DNA]</scope>
    <source>
        <strain evidence="4">CGMCC 4.6857</strain>
    </source>
</reference>
<gene>
    <name evidence="3" type="ORF">SAMN05421748_12641</name>
</gene>
<dbReference type="PANTHER" id="PTHR35526">
    <property type="entry name" value="ANTI-SIGMA-F FACTOR RSBW-RELATED"/>
    <property type="match status" value="1"/>
</dbReference>
<dbReference type="EMBL" id="OBDY01000026">
    <property type="protein sequence ID" value="SNY64104.1"/>
    <property type="molecule type" value="Genomic_DNA"/>
</dbReference>
<accession>A0A285JUV4</accession>
<dbReference type="Proteomes" id="UP000219612">
    <property type="component" value="Unassembled WGS sequence"/>
</dbReference>
<organism evidence="3 4">
    <name type="scientific">Paractinoplanes atraurantiacus</name>
    <dbReference type="NCBI Taxonomy" id="1036182"/>
    <lineage>
        <taxon>Bacteria</taxon>
        <taxon>Bacillati</taxon>
        <taxon>Actinomycetota</taxon>
        <taxon>Actinomycetes</taxon>
        <taxon>Micromonosporales</taxon>
        <taxon>Micromonosporaceae</taxon>
        <taxon>Paractinoplanes</taxon>
    </lineage>
</organism>
<evidence type="ECO:0000313" key="3">
    <source>
        <dbReference type="EMBL" id="SNY64104.1"/>
    </source>
</evidence>
<protein>
    <submittedName>
        <fullName evidence="3">Anti-sigma regulatory factor (Ser/Thr protein kinase)</fullName>
    </submittedName>
</protein>
<keyword evidence="1" id="KW-0723">Serine/threonine-protein kinase</keyword>
<keyword evidence="4" id="KW-1185">Reference proteome</keyword>
<dbReference type="InterPro" id="IPR036890">
    <property type="entry name" value="HATPase_C_sf"/>
</dbReference>
<name>A0A285JUV4_9ACTN</name>
<dbReference type="AlphaFoldDB" id="A0A285JUV4"/>
<proteinExistence type="predicted"/>
<dbReference type="PANTHER" id="PTHR35526:SF3">
    <property type="entry name" value="ANTI-SIGMA-F FACTOR RSBW"/>
    <property type="match status" value="1"/>
</dbReference>
<dbReference type="Gene3D" id="3.30.565.10">
    <property type="entry name" value="Histidine kinase-like ATPase, C-terminal domain"/>
    <property type="match status" value="1"/>
</dbReference>
<evidence type="ECO:0000256" key="1">
    <source>
        <dbReference type="ARBA" id="ARBA00022527"/>
    </source>
</evidence>
<evidence type="ECO:0000259" key="2">
    <source>
        <dbReference type="Pfam" id="PF13581"/>
    </source>
</evidence>
<dbReference type="RefSeq" id="WP_143235225.1">
    <property type="nucleotide sequence ID" value="NZ_OBDY01000026.1"/>
</dbReference>
<feature type="domain" description="Histidine kinase/HSP90-like ATPase" evidence="2">
    <location>
        <begin position="31"/>
        <end position="136"/>
    </location>
</feature>
<dbReference type="Pfam" id="PF13581">
    <property type="entry name" value="HATPase_c_2"/>
    <property type="match status" value="1"/>
</dbReference>
<evidence type="ECO:0000313" key="4">
    <source>
        <dbReference type="Proteomes" id="UP000219612"/>
    </source>
</evidence>
<dbReference type="SUPFAM" id="SSF55874">
    <property type="entry name" value="ATPase domain of HSP90 chaperone/DNA topoisomerase II/histidine kinase"/>
    <property type="match status" value="1"/>
</dbReference>
<dbReference type="InterPro" id="IPR003594">
    <property type="entry name" value="HATPase_dom"/>
</dbReference>
<sequence length="162" mass="16622">MMDGVRPAADVPTSARLHGSRVLLSERFTESTVSTLRHSLTAAVDAAGVTGAQGEDFVLAVHELVTNAVQHGGGAGVLRLRRVADVLTCEVTDHGRSAGGLTVRLSPIDQAGGRGLWLAHHLTGSLILTRRADGVTASVSVCAGPSPAPSDAARQSVPYGGR</sequence>
<keyword evidence="3" id="KW-0808">Transferase</keyword>
<dbReference type="CDD" id="cd16936">
    <property type="entry name" value="HATPase_RsbW-like"/>
    <property type="match status" value="1"/>
</dbReference>
<dbReference type="InterPro" id="IPR050267">
    <property type="entry name" value="Anti-sigma-factor_SerPK"/>
</dbReference>
<dbReference type="OrthoDB" id="4350801at2"/>